<keyword evidence="1" id="KW-0472">Membrane</keyword>
<protein>
    <submittedName>
        <fullName evidence="2">Uncharacterized protein</fullName>
    </submittedName>
</protein>
<organism evidence="2 3">
    <name type="scientific">Crocosphaera subtropica (strain ATCC 51142 / BH68)</name>
    <name type="common">Cyanothece sp. (strain ATCC 51142)</name>
    <dbReference type="NCBI Taxonomy" id="43989"/>
    <lineage>
        <taxon>Bacteria</taxon>
        <taxon>Bacillati</taxon>
        <taxon>Cyanobacteriota</taxon>
        <taxon>Cyanophyceae</taxon>
        <taxon>Oscillatoriophycideae</taxon>
        <taxon>Chroococcales</taxon>
        <taxon>Aphanothecaceae</taxon>
        <taxon>Crocosphaera</taxon>
        <taxon>Crocosphaera subtropica</taxon>
    </lineage>
</organism>
<keyword evidence="1" id="KW-1133">Transmembrane helix</keyword>
<dbReference type="HOGENOM" id="CLU_3342758_0_0_3"/>
<reference evidence="2 3" key="1">
    <citation type="journal article" date="2008" name="Proc. Natl. Acad. Sci. U.S.A.">
        <title>The genome of Cyanothece 51142, a unicellular diazotrophic cyanobacterium important in the marine nitrogen cycle.</title>
        <authorList>
            <person name="Welsh E.A."/>
            <person name="Liberton M."/>
            <person name="Stoeckel J."/>
            <person name="Loh T."/>
            <person name="Elvitigala T."/>
            <person name="Wang C."/>
            <person name="Wollam A."/>
            <person name="Fulton R.S."/>
            <person name="Clifton S.W."/>
            <person name="Jacobs J.M."/>
            <person name="Aurora R."/>
            <person name="Ghosh B.K."/>
            <person name="Sherman L.A."/>
            <person name="Smith R.D."/>
            <person name="Wilson R.K."/>
            <person name="Pakrasi H.B."/>
        </authorList>
    </citation>
    <scope>NUCLEOTIDE SEQUENCE [LARGE SCALE GENOMIC DNA]</scope>
    <source>
        <strain evidence="3">ATCC 51142 / BH68</strain>
    </source>
</reference>
<dbReference type="AlphaFoldDB" id="B1WYG0"/>
<evidence type="ECO:0000313" key="3">
    <source>
        <dbReference type="Proteomes" id="UP000001203"/>
    </source>
</evidence>
<name>B1WYG0_CROS5</name>
<keyword evidence="1" id="KW-0812">Transmembrane</keyword>
<evidence type="ECO:0000313" key="2">
    <source>
        <dbReference type="EMBL" id="ACB49390.1"/>
    </source>
</evidence>
<sequence>MRSFSVTFAIIYAQIIGTIFILLGAALSELSLKHFFA</sequence>
<keyword evidence="3" id="KW-1185">Reference proteome</keyword>
<accession>B1WYG0</accession>
<dbReference type="EMBL" id="CP000806">
    <property type="protein sequence ID" value="ACB49390.1"/>
    <property type="molecule type" value="Genomic_DNA"/>
</dbReference>
<evidence type="ECO:0000256" key="1">
    <source>
        <dbReference type="SAM" id="Phobius"/>
    </source>
</evidence>
<feature type="transmembrane region" description="Helical" evidence="1">
    <location>
        <begin position="6"/>
        <end position="27"/>
    </location>
</feature>
<dbReference type="STRING" id="43989.cce_0038"/>
<dbReference type="Proteomes" id="UP000001203">
    <property type="component" value="Chromosome circular"/>
</dbReference>
<proteinExistence type="predicted"/>
<dbReference type="KEGG" id="cyt:cce_0038"/>
<gene>
    <name evidence="2" type="ordered locus">cce_0038</name>
</gene>